<comment type="caution">
    <text evidence="1">The sequence shown here is derived from an EMBL/GenBank/DDBJ whole genome shotgun (WGS) entry which is preliminary data.</text>
</comment>
<dbReference type="Proteomes" id="UP001143910">
    <property type="component" value="Unassembled WGS sequence"/>
</dbReference>
<name>A0ACC1NNH6_9HYPO</name>
<proteinExistence type="predicted"/>
<reference evidence="1" key="1">
    <citation type="submission" date="2022-08" db="EMBL/GenBank/DDBJ databases">
        <title>Genome Sequence of Lecanicillium fungicola.</title>
        <authorList>
            <person name="Buettner E."/>
        </authorList>
    </citation>
    <scope>NUCLEOTIDE SEQUENCE</scope>
    <source>
        <strain evidence="1">Babe33</strain>
    </source>
</reference>
<keyword evidence="2" id="KW-1185">Reference proteome</keyword>
<protein>
    <submittedName>
        <fullName evidence="1">Uncharacterized protein</fullName>
    </submittedName>
</protein>
<sequence>MTSRPFDTYDGLSVGQLVLYALFLAGAIILCIKHGFSKSAGWRFLLVLALVRIIGCSLRLATISDPTNKSLYIGWMVLTGLGLGPLILMLLGLLSRTFESMRRNGHDIVKPIFHRAIQALMLVAIILLIVGGFSASFTISSSGSPQISYAEVSRIGSGLMIVVYLLLCGETLLAVVNQGYVVQGEHRIILAVGFCLPFVLVRLVYSLVLVFTHVHSTPWLMLTMEVIMEAIVVLVCQILGFSLSREPEQGPVADIEGQNLPAYGNMSPEPYGGRPEEQYLHQTGGRKTRRERKRERRDRRW</sequence>
<evidence type="ECO:0000313" key="1">
    <source>
        <dbReference type="EMBL" id="KAJ2980363.1"/>
    </source>
</evidence>
<dbReference type="EMBL" id="JANJQO010000204">
    <property type="protein sequence ID" value="KAJ2980363.1"/>
    <property type="molecule type" value="Genomic_DNA"/>
</dbReference>
<evidence type="ECO:0000313" key="2">
    <source>
        <dbReference type="Proteomes" id="UP001143910"/>
    </source>
</evidence>
<organism evidence="1 2">
    <name type="scientific">Zarea fungicola</name>
    <dbReference type="NCBI Taxonomy" id="93591"/>
    <lineage>
        <taxon>Eukaryota</taxon>
        <taxon>Fungi</taxon>
        <taxon>Dikarya</taxon>
        <taxon>Ascomycota</taxon>
        <taxon>Pezizomycotina</taxon>
        <taxon>Sordariomycetes</taxon>
        <taxon>Hypocreomycetidae</taxon>
        <taxon>Hypocreales</taxon>
        <taxon>Cordycipitaceae</taxon>
        <taxon>Zarea</taxon>
    </lineage>
</organism>
<gene>
    <name evidence="1" type="ORF">NQ176_g2687</name>
</gene>
<accession>A0ACC1NNH6</accession>